<dbReference type="PROSITE" id="PS51387">
    <property type="entry name" value="FAD_PCMH"/>
    <property type="match status" value="1"/>
</dbReference>
<dbReference type="InterPro" id="IPR006094">
    <property type="entry name" value="Oxid_FAD_bind_N"/>
</dbReference>
<feature type="region of interest" description="Disordered" evidence="7">
    <location>
        <begin position="1"/>
        <end position="29"/>
    </location>
</feature>
<dbReference type="EC" id="1.5.99.12" evidence="3"/>
<evidence type="ECO:0000256" key="2">
    <source>
        <dbReference type="ARBA" id="ARBA00005466"/>
    </source>
</evidence>
<dbReference type="Pfam" id="PF01565">
    <property type="entry name" value="FAD_binding_4"/>
    <property type="match status" value="1"/>
</dbReference>
<evidence type="ECO:0000313" key="9">
    <source>
        <dbReference type="EMBL" id="KAJ8470941.1"/>
    </source>
</evidence>
<evidence type="ECO:0000256" key="6">
    <source>
        <dbReference type="ARBA" id="ARBA00023002"/>
    </source>
</evidence>
<dbReference type="Proteomes" id="UP001222027">
    <property type="component" value="Unassembled WGS sequence"/>
</dbReference>
<dbReference type="GO" id="GO:0071949">
    <property type="term" value="F:FAD binding"/>
    <property type="evidence" value="ECO:0007669"/>
    <property type="project" value="InterPro"/>
</dbReference>
<keyword evidence="5" id="KW-0274">FAD</keyword>
<keyword evidence="10" id="KW-1185">Reference proteome</keyword>
<evidence type="ECO:0000256" key="1">
    <source>
        <dbReference type="ARBA" id="ARBA00001974"/>
    </source>
</evidence>
<evidence type="ECO:0000256" key="3">
    <source>
        <dbReference type="ARBA" id="ARBA00011928"/>
    </source>
</evidence>
<feature type="domain" description="FAD-binding PCMH-type" evidence="8">
    <location>
        <begin position="1"/>
        <end position="169"/>
    </location>
</feature>
<accession>A0AAV8P7B9</accession>
<comment type="caution">
    <text evidence="9">The sequence shown here is derived from an EMBL/GenBank/DDBJ whole genome shotgun (WGS) entry which is preliminary data.</text>
</comment>
<feature type="compositionally biased region" description="Pro residues" evidence="7">
    <location>
        <begin position="10"/>
        <end position="21"/>
    </location>
</feature>
<evidence type="ECO:0000259" key="8">
    <source>
        <dbReference type="PROSITE" id="PS51387"/>
    </source>
</evidence>
<dbReference type="InterPro" id="IPR016164">
    <property type="entry name" value="FAD-linked_Oxase-like_C"/>
</dbReference>
<evidence type="ECO:0000256" key="5">
    <source>
        <dbReference type="ARBA" id="ARBA00022827"/>
    </source>
</evidence>
<gene>
    <name evidence="9" type="ORF">OPV22_025284</name>
</gene>
<evidence type="ECO:0000313" key="10">
    <source>
        <dbReference type="Proteomes" id="UP001222027"/>
    </source>
</evidence>
<sequence length="377" mass="42128">MTSRPSSGSPTPPPGTSPSPPEAAATPCEARSLPPAGVVVDMASLGRGRADRINVSSDDAPARWYVDAGGEQLWIDVLHETLKHGLTPRWWTDYLHLTVGGTLSNAGISGQAFRHGPQISNVYELDVITGKGDMITCSHEKNSALFYGVLGALGQFGIITRARISLEPAPHRGFDYVEGRLLKGRDVSSSSFISEEASEKIKLLADEFGAIFLLEGAVYYEQATASMVYQELESLLKQLSFVPGFAFTKGVSYIGFLDRVHEEDTKQSSTEHEDVLHPWLNLFLPKSRIRDLESANKWDDKMSAPIPDEEEVFYTIGLLPSATREDWEYFDKQHHDILSFCHQEGIEFKQYLPQYVTEMDWMKHFGRKRDSILRVIC</sequence>
<proteinExistence type="inferred from homology"/>
<dbReference type="SUPFAM" id="SSF55103">
    <property type="entry name" value="FAD-linked oxidases, C-terminal domain"/>
    <property type="match status" value="1"/>
</dbReference>
<dbReference type="PANTHER" id="PTHR13878:SF127">
    <property type="entry name" value="CYTOKININ DEHYDROGENASE 3"/>
    <property type="match status" value="1"/>
</dbReference>
<dbReference type="InterPro" id="IPR050432">
    <property type="entry name" value="FAD-linked_Oxidoreductases_BP"/>
</dbReference>
<dbReference type="InterPro" id="IPR016169">
    <property type="entry name" value="FAD-bd_PCMH_sub2"/>
</dbReference>
<protein>
    <recommendedName>
        <fullName evidence="3">cytokinin dehydrogenase</fullName>
        <ecNumber evidence="3">1.5.99.12</ecNumber>
    </recommendedName>
</protein>
<dbReference type="InterPro" id="IPR016166">
    <property type="entry name" value="FAD-bd_PCMH"/>
</dbReference>
<dbReference type="Gene3D" id="3.30.465.10">
    <property type="match status" value="1"/>
</dbReference>
<dbReference type="AlphaFoldDB" id="A0AAV8P7B9"/>
<dbReference type="InterPro" id="IPR015345">
    <property type="entry name" value="Cytokinin_DH_FAD/cytokin-bd"/>
</dbReference>
<keyword evidence="6" id="KW-0560">Oxidoreductase</keyword>
<dbReference type="InterPro" id="IPR016170">
    <property type="entry name" value="Cytok_DH_C_sf"/>
</dbReference>
<dbReference type="EMBL" id="JAQQAF010000007">
    <property type="protein sequence ID" value="KAJ8470941.1"/>
    <property type="molecule type" value="Genomic_DNA"/>
</dbReference>
<name>A0AAV8P7B9_ENSVE</name>
<dbReference type="GO" id="GO:0019139">
    <property type="term" value="F:cytokinin dehydrogenase activity"/>
    <property type="evidence" value="ECO:0007669"/>
    <property type="project" value="UniProtKB-EC"/>
</dbReference>
<dbReference type="InterPro" id="IPR036318">
    <property type="entry name" value="FAD-bd_PCMH-like_sf"/>
</dbReference>
<dbReference type="Gene3D" id="3.40.462.10">
    <property type="entry name" value="FAD-linked oxidases, C-terminal domain"/>
    <property type="match status" value="2"/>
</dbReference>
<dbReference type="Pfam" id="PF09265">
    <property type="entry name" value="Cytokin-bind"/>
    <property type="match status" value="2"/>
</dbReference>
<comment type="similarity">
    <text evidence="2">Belongs to the oxygen-dependent FAD-linked oxidoreductase family.</text>
</comment>
<keyword evidence="4" id="KW-0285">Flavoprotein</keyword>
<reference evidence="9 10" key="1">
    <citation type="submission" date="2022-12" db="EMBL/GenBank/DDBJ databases">
        <title>Chromosome-scale assembly of the Ensete ventricosum genome.</title>
        <authorList>
            <person name="Dussert Y."/>
            <person name="Stocks J."/>
            <person name="Wendawek A."/>
            <person name="Woldeyes F."/>
            <person name="Nichols R.A."/>
            <person name="Borrell J.S."/>
        </authorList>
    </citation>
    <scope>NUCLEOTIDE SEQUENCE [LARGE SCALE GENOMIC DNA]</scope>
    <source>
        <strain evidence="10">cv. Maze</strain>
        <tissue evidence="9">Seeds</tissue>
    </source>
</reference>
<organism evidence="9 10">
    <name type="scientific">Ensete ventricosum</name>
    <name type="common">Abyssinian banana</name>
    <name type="synonym">Musa ensete</name>
    <dbReference type="NCBI Taxonomy" id="4639"/>
    <lineage>
        <taxon>Eukaryota</taxon>
        <taxon>Viridiplantae</taxon>
        <taxon>Streptophyta</taxon>
        <taxon>Embryophyta</taxon>
        <taxon>Tracheophyta</taxon>
        <taxon>Spermatophyta</taxon>
        <taxon>Magnoliopsida</taxon>
        <taxon>Liliopsida</taxon>
        <taxon>Zingiberales</taxon>
        <taxon>Musaceae</taxon>
        <taxon>Ensete</taxon>
    </lineage>
</organism>
<dbReference type="PANTHER" id="PTHR13878">
    <property type="entry name" value="GULONOLACTONE OXIDASE"/>
    <property type="match status" value="1"/>
</dbReference>
<comment type="cofactor">
    <cofactor evidence="1">
        <name>FAD</name>
        <dbReference type="ChEBI" id="CHEBI:57692"/>
    </cofactor>
</comment>
<evidence type="ECO:0000256" key="4">
    <source>
        <dbReference type="ARBA" id="ARBA00022630"/>
    </source>
</evidence>
<evidence type="ECO:0000256" key="7">
    <source>
        <dbReference type="SAM" id="MobiDB-lite"/>
    </source>
</evidence>
<dbReference type="GO" id="GO:0009690">
    <property type="term" value="P:cytokinin metabolic process"/>
    <property type="evidence" value="ECO:0007669"/>
    <property type="project" value="InterPro"/>
</dbReference>
<dbReference type="SUPFAM" id="SSF56176">
    <property type="entry name" value="FAD-binding/transporter-associated domain-like"/>
    <property type="match status" value="1"/>
</dbReference>